<keyword evidence="1" id="KW-1133">Transmembrane helix</keyword>
<keyword evidence="3" id="KW-1185">Reference proteome</keyword>
<proteinExistence type="predicted"/>
<sequence length="172" mass="18974">MPTYHQPKPISFVPPILRRKFVMPDNKREQGTMIALVGLAVCLVTAGPTVKDLAYLPGKRVVEAPRVTTAPHRANLAGRMVGVYLFKDETGVELIARGDRVYTQRKLVPAKASVVWKAGRANKARVVFQYQDYLLGLPVGLAILSLGLWMRFARPARARIPVTVTPEEAKGS</sequence>
<keyword evidence="1" id="KW-0472">Membrane</keyword>
<accession>A0A2P2EC50</accession>
<name>A0A2P2EC50_9PROT</name>
<evidence type="ECO:0000313" key="2">
    <source>
        <dbReference type="EMBL" id="GBF58614.1"/>
    </source>
</evidence>
<dbReference type="AlphaFoldDB" id="A0A2P2EC50"/>
<gene>
    <name evidence="2" type="ORF">PbB2_02302</name>
</gene>
<reference evidence="2 3" key="1">
    <citation type="journal article" date="2018" name="Genome Announc.">
        <title>Draft Genome Sequence of "Candidatus Phycosocius bacilliformis," an Alphaproteobacterial Ectosymbiont of the Hydrocarbon-Producing Green Alga Botryococcus braunii.</title>
        <authorList>
            <person name="Tanabe Y."/>
            <person name="Yamaguchi H."/>
            <person name="Watanabe M.M."/>
        </authorList>
    </citation>
    <scope>NUCLEOTIDE SEQUENCE [LARGE SCALE GENOMIC DNA]</scope>
    <source>
        <strain evidence="2 3">BOTRYCO-2</strain>
    </source>
</reference>
<dbReference type="Proteomes" id="UP000245086">
    <property type="component" value="Unassembled WGS sequence"/>
</dbReference>
<feature type="transmembrane region" description="Helical" evidence="1">
    <location>
        <begin position="33"/>
        <end position="50"/>
    </location>
</feature>
<dbReference type="OrthoDB" id="9838021at2"/>
<organism evidence="2 3">
    <name type="scientific">Candidatus Phycosocius bacilliformis</name>
    <dbReference type="NCBI Taxonomy" id="1445552"/>
    <lineage>
        <taxon>Bacteria</taxon>
        <taxon>Pseudomonadati</taxon>
        <taxon>Pseudomonadota</taxon>
        <taxon>Alphaproteobacteria</taxon>
        <taxon>Caulobacterales</taxon>
        <taxon>Caulobacterales incertae sedis</taxon>
        <taxon>Candidatus Phycosocius</taxon>
    </lineage>
</organism>
<dbReference type="EMBL" id="BFBR01000007">
    <property type="protein sequence ID" value="GBF58614.1"/>
    <property type="molecule type" value="Genomic_DNA"/>
</dbReference>
<dbReference type="RefSeq" id="WP_108985478.1">
    <property type="nucleotide sequence ID" value="NZ_BFBR01000007.1"/>
</dbReference>
<evidence type="ECO:0000256" key="1">
    <source>
        <dbReference type="SAM" id="Phobius"/>
    </source>
</evidence>
<protein>
    <submittedName>
        <fullName evidence="2">Uncharacterized protein</fullName>
    </submittedName>
</protein>
<comment type="caution">
    <text evidence="2">The sequence shown here is derived from an EMBL/GenBank/DDBJ whole genome shotgun (WGS) entry which is preliminary data.</text>
</comment>
<keyword evidence="1" id="KW-0812">Transmembrane</keyword>
<evidence type="ECO:0000313" key="3">
    <source>
        <dbReference type="Proteomes" id="UP000245086"/>
    </source>
</evidence>
<feature type="transmembrane region" description="Helical" evidence="1">
    <location>
        <begin position="133"/>
        <end position="150"/>
    </location>
</feature>